<evidence type="ECO:0000313" key="2">
    <source>
        <dbReference type="Proteomes" id="UP001353858"/>
    </source>
</evidence>
<comment type="caution">
    <text evidence="1">The sequence shown here is derived from an EMBL/GenBank/DDBJ whole genome shotgun (WGS) entry which is preliminary data.</text>
</comment>
<evidence type="ECO:0000313" key="1">
    <source>
        <dbReference type="EMBL" id="KAK4872512.1"/>
    </source>
</evidence>
<dbReference type="EMBL" id="JARPUR010000007">
    <property type="protein sequence ID" value="KAK4872512.1"/>
    <property type="molecule type" value="Genomic_DNA"/>
</dbReference>
<dbReference type="Gene3D" id="2.40.70.10">
    <property type="entry name" value="Acid Proteases"/>
    <property type="match status" value="1"/>
</dbReference>
<dbReference type="Proteomes" id="UP001353858">
    <property type="component" value="Unassembled WGS sequence"/>
</dbReference>
<dbReference type="CDD" id="cd05481">
    <property type="entry name" value="retropepsin_like_LTR_1"/>
    <property type="match status" value="1"/>
</dbReference>
<dbReference type="Pfam" id="PF13650">
    <property type="entry name" value="Asp_protease_2"/>
    <property type="match status" value="1"/>
</dbReference>
<dbReference type="InterPro" id="IPR021109">
    <property type="entry name" value="Peptidase_aspartic_dom_sf"/>
</dbReference>
<gene>
    <name evidence="1" type="ORF">RN001_014541</name>
</gene>
<dbReference type="PANTHER" id="PTHR37984">
    <property type="entry name" value="PROTEIN CBG26694"/>
    <property type="match status" value="1"/>
</dbReference>
<reference evidence="2" key="1">
    <citation type="submission" date="2023-01" db="EMBL/GenBank/DDBJ databases">
        <title>Key to firefly adult light organ development and bioluminescence: homeobox transcription factors regulate luciferase expression and transportation to peroxisome.</title>
        <authorList>
            <person name="Fu X."/>
        </authorList>
    </citation>
    <scope>NUCLEOTIDE SEQUENCE [LARGE SCALE GENOMIC DNA]</scope>
</reference>
<accession>A0AAN7PPH3</accession>
<keyword evidence="2" id="KW-1185">Reference proteome</keyword>
<dbReference type="InterPro" id="IPR050951">
    <property type="entry name" value="Retrovirus_Pol_polyprotein"/>
</dbReference>
<dbReference type="SUPFAM" id="SSF50630">
    <property type="entry name" value="Acid proteases"/>
    <property type="match status" value="1"/>
</dbReference>
<sequence>MEGTFKPPKSLIFDKNIQENLENFLRSLNIYLKATAQTKFQTFNLSEEDKNDFDAVVDAFRIYCKPLKNETYDRYKFFTRKQQEGEDFDHFLTDVRMLAANCNFGSIETSLIRDKIVSGINDLGLQERLLQIAVLTETRAETICRTAEVSRHQVKDLRNDKEVDVVKYSKKHEVGEPSTSNKNFESIEYDCLKCGRKHNGDESLFIDQLTINTVKSESNYCWTVNVQINNNDVKFKMDTGANCNCLPLSVFYKLGLDENNINTNSLAIVAYGNNTIKTVGTIITECFVKGVRYNVKFVIVDVNSNPILGLNACTRMNLLKKVDMMQTKYVDKNDVINKHKDVFAGTDFLSRSFMSGERDNLKLTYTVHTMDIQLPISEKTLKELKTATNNDHILNTIKDYNIKGWPTNLKQFNSSELATFSKIHNDLIVKNDLIFYNDKLVVPSSLRKTMLKITHGAFGNLITNVKMQKKYYDQHAKVRLGFKEGDRVIIRNELTKMWVPGEIIGKSTTPRSYLVRDNHGNVLRRNSSFIRQSPNVRGTANYENLHLHNDIEPSPLKSEPTDVLKNVRNESMIERNSDMNRSLGGDSNHDDLPIAPYKTRLGRIIKKPTKYSE</sequence>
<proteinExistence type="predicted"/>
<dbReference type="AlphaFoldDB" id="A0AAN7PPH3"/>
<protein>
    <submittedName>
        <fullName evidence="1">Uncharacterized protein</fullName>
    </submittedName>
</protein>
<dbReference type="PANTHER" id="PTHR37984:SF8">
    <property type="entry name" value="CCHC-TYPE DOMAIN-CONTAINING PROTEIN"/>
    <property type="match status" value="1"/>
</dbReference>
<organism evidence="1 2">
    <name type="scientific">Aquatica leii</name>
    <dbReference type="NCBI Taxonomy" id="1421715"/>
    <lineage>
        <taxon>Eukaryota</taxon>
        <taxon>Metazoa</taxon>
        <taxon>Ecdysozoa</taxon>
        <taxon>Arthropoda</taxon>
        <taxon>Hexapoda</taxon>
        <taxon>Insecta</taxon>
        <taxon>Pterygota</taxon>
        <taxon>Neoptera</taxon>
        <taxon>Endopterygota</taxon>
        <taxon>Coleoptera</taxon>
        <taxon>Polyphaga</taxon>
        <taxon>Elateriformia</taxon>
        <taxon>Elateroidea</taxon>
        <taxon>Lampyridae</taxon>
        <taxon>Luciolinae</taxon>
        <taxon>Aquatica</taxon>
    </lineage>
</organism>
<name>A0AAN7PPH3_9COLE</name>